<reference evidence="2 3" key="1">
    <citation type="journal article" date="2018" name="Sci. Rep.">
        <title>Genomic signatures of local adaptation to the degree of environmental predictability in rotifers.</title>
        <authorList>
            <person name="Franch-Gras L."/>
            <person name="Hahn C."/>
            <person name="Garcia-Roger E.M."/>
            <person name="Carmona M.J."/>
            <person name="Serra M."/>
            <person name="Gomez A."/>
        </authorList>
    </citation>
    <scope>NUCLEOTIDE SEQUENCE [LARGE SCALE GENOMIC DNA]</scope>
    <source>
        <strain evidence="2">HYR1</strain>
    </source>
</reference>
<evidence type="ECO:0000313" key="2">
    <source>
        <dbReference type="EMBL" id="RNA21696.1"/>
    </source>
</evidence>
<dbReference type="AlphaFoldDB" id="A0A3M7RDU3"/>
<comment type="caution">
    <text evidence="2">The sequence shown here is derived from an EMBL/GenBank/DDBJ whole genome shotgun (WGS) entry which is preliminary data.</text>
</comment>
<dbReference type="Proteomes" id="UP000276133">
    <property type="component" value="Unassembled WGS sequence"/>
</dbReference>
<dbReference type="EMBL" id="REGN01003625">
    <property type="protein sequence ID" value="RNA21696.1"/>
    <property type="molecule type" value="Genomic_DNA"/>
</dbReference>
<feature type="compositionally biased region" description="Basic and acidic residues" evidence="1">
    <location>
        <begin position="14"/>
        <end position="24"/>
    </location>
</feature>
<protein>
    <submittedName>
        <fullName evidence="2">Uncharacterized protein</fullName>
    </submittedName>
</protein>
<proteinExistence type="predicted"/>
<keyword evidence="3" id="KW-1185">Reference proteome</keyword>
<sequence>MKYSDTDFTNTTSSEDKEPSSEEKYEVAPRFFKDFICLVCTFTRKKKLKTINLCSIVFHHFFISNDECFFFSTIKTKS</sequence>
<gene>
    <name evidence="2" type="ORF">BpHYR1_015742</name>
</gene>
<evidence type="ECO:0000313" key="3">
    <source>
        <dbReference type="Proteomes" id="UP000276133"/>
    </source>
</evidence>
<feature type="compositionally biased region" description="Polar residues" evidence="1">
    <location>
        <begin position="1"/>
        <end position="12"/>
    </location>
</feature>
<organism evidence="2 3">
    <name type="scientific">Brachionus plicatilis</name>
    <name type="common">Marine rotifer</name>
    <name type="synonym">Brachionus muelleri</name>
    <dbReference type="NCBI Taxonomy" id="10195"/>
    <lineage>
        <taxon>Eukaryota</taxon>
        <taxon>Metazoa</taxon>
        <taxon>Spiralia</taxon>
        <taxon>Gnathifera</taxon>
        <taxon>Rotifera</taxon>
        <taxon>Eurotatoria</taxon>
        <taxon>Monogononta</taxon>
        <taxon>Pseudotrocha</taxon>
        <taxon>Ploima</taxon>
        <taxon>Brachionidae</taxon>
        <taxon>Brachionus</taxon>
    </lineage>
</organism>
<evidence type="ECO:0000256" key="1">
    <source>
        <dbReference type="SAM" id="MobiDB-lite"/>
    </source>
</evidence>
<accession>A0A3M7RDU3</accession>
<name>A0A3M7RDU3_BRAPC</name>
<feature type="region of interest" description="Disordered" evidence="1">
    <location>
        <begin position="1"/>
        <end position="24"/>
    </location>
</feature>